<evidence type="ECO:0000259" key="4">
    <source>
        <dbReference type="Pfam" id="PF10672"/>
    </source>
</evidence>
<accession>A0A9D9ENV9</accession>
<name>A0A9D9ENV9_9SPIR</name>
<dbReference type="PANTHER" id="PTHR43042:SF3">
    <property type="entry name" value="RIBOSOMAL RNA LARGE SUBUNIT METHYLTRANSFERASE YWBD-RELATED"/>
    <property type="match status" value="1"/>
</dbReference>
<keyword evidence="2" id="KW-0808">Transferase</keyword>
<evidence type="ECO:0000313" key="6">
    <source>
        <dbReference type="Proteomes" id="UP000823616"/>
    </source>
</evidence>
<keyword evidence="1 5" id="KW-0489">Methyltransferase</keyword>
<dbReference type="AlphaFoldDB" id="A0A9D9ENV9"/>
<dbReference type="EMBL" id="JADIMS010000078">
    <property type="protein sequence ID" value="MBO8450385.1"/>
    <property type="molecule type" value="Genomic_DNA"/>
</dbReference>
<dbReference type="Proteomes" id="UP000823616">
    <property type="component" value="Unassembled WGS sequence"/>
</dbReference>
<comment type="caution">
    <text evidence="5">The sequence shown here is derived from an EMBL/GenBank/DDBJ whole genome shotgun (WGS) entry which is preliminary data.</text>
</comment>
<sequence length="359" mass="40508">MTAEHGQTPSSDFRQKTAGQAVFFANRLKKRAKHLRKWAQRNGIYAYRIYGRDIPEIPLDADLYEDTDTGARFLHLAFYRRKEETGSAEETFWLEQMCKTAAETLAIPPGQILLKIRERQRGVSAQYEKIPGRGISFFVREAGAQMKVNLSNYVDTGLFLDHRPLRMRIRKEAAGKSFLNLFCYTGGFSIQAAAGGAAAVTSVDLSKTYLAWAQENWQRNAAQSAAFRSVRWELVCSDVSEFLYRRQKPRRWDIILCDPPTFSNSKRTAKDLDVPRDWAELCAACLSRLNPGGVLYFSSNARRLAFDPAEIPAPPGTEIRCRDITAETVDEDFKGKRPHRCWEIRLTAVSPAAGNGPGT</sequence>
<protein>
    <submittedName>
        <fullName evidence="5">Class I SAM-dependent methyltransferase</fullName>
    </submittedName>
</protein>
<organism evidence="5 6">
    <name type="scientific">Candidatus Avitreponema avistercoris</name>
    <dbReference type="NCBI Taxonomy" id="2840705"/>
    <lineage>
        <taxon>Bacteria</taxon>
        <taxon>Pseudomonadati</taxon>
        <taxon>Spirochaetota</taxon>
        <taxon>Spirochaetia</taxon>
        <taxon>Spirochaetales</taxon>
        <taxon>Candidatus Avitreponema</taxon>
    </lineage>
</organism>
<evidence type="ECO:0000256" key="3">
    <source>
        <dbReference type="ARBA" id="ARBA00022691"/>
    </source>
</evidence>
<evidence type="ECO:0000313" key="5">
    <source>
        <dbReference type="EMBL" id="MBO8450385.1"/>
    </source>
</evidence>
<dbReference type="Pfam" id="PF10672">
    <property type="entry name" value="Methyltrans_SAM"/>
    <property type="match status" value="1"/>
</dbReference>
<reference evidence="5" key="1">
    <citation type="submission" date="2020-10" db="EMBL/GenBank/DDBJ databases">
        <authorList>
            <person name="Gilroy R."/>
        </authorList>
    </citation>
    <scope>NUCLEOTIDE SEQUENCE</scope>
    <source>
        <strain evidence="5">B3-4054</strain>
    </source>
</reference>
<dbReference type="SUPFAM" id="SSF53335">
    <property type="entry name" value="S-adenosyl-L-methionine-dependent methyltransferases"/>
    <property type="match status" value="1"/>
</dbReference>
<evidence type="ECO:0000256" key="1">
    <source>
        <dbReference type="ARBA" id="ARBA00022603"/>
    </source>
</evidence>
<proteinExistence type="predicted"/>
<dbReference type="InterPro" id="IPR029063">
    <property type="entry name" value="SAM-dependent_MTases_sf"/>
</dbReference>
<dbReference type="GO" id="GO:0032259">
    <property type="term" value="P:methylation"/>
    <property type="evidence" value="ECO:0007669"/>
    <property type="project" value="UniProtKB-KW"/>
</dbReference>
<keyword evidence="3" id="KW-0949">S-adenosyl-L-methionine</keyword>
<feature type="domain" description="S-adenosylmethionine-dependent methyltransferase" evidence="4">
    <location>
        <begin position="94"/>
        <end position="266"/>
    </location>
</feature>
<reference evidence="5" key="2">
    <citation type="journal article" date="2021" name="PeerJ">
        <title>Extensive microbial diversity within the chicken gut microbiome revealed by metagenomics and culture.</title>
        <authorList>
            <person name="Gilroy R."/>
            <person name="Ravi A."/>
            <person name="Getino M."/>
            <person name="Pursley I."/>
            <person name="Horton D.L."/>
            <person name="Alikhan N.F."/>
            <person name="Baker D."/>
            <person name="Gharbi K."/>
            <person name="Hall N."/>
            <person name="Watson M."/>
            <person name="Adriaenssens E.M."/>
            <person name="Foster-Nyarko E."/>
            <person name="Jarju S."/>
            <person name="Secka A."/>
            <person name="Antonio M."/>
            <person name="Oren A."/>
            <person name="Chaudhuri R.R."/>
            <person name="La Ragione R."/>
            <person name="Hildebrand F."/>
            <person name="Pallen M.J."/>
        </authorList>
    </citation>
    <scope>NUCLEOTIDE SEQUENCE</scope>
    <source>
        <strain evidence="5">B3-4054</strain>
    </source>
</reference>
<feature type="non-terminal residue" evidence="5">
    <location>
        <position position="359"/>
    </location>
</feature>
<evidence type="ECO:0000256" key="2">
    <source>
        <dbReference type="ARBA" id="ARBA00022679"/>
    </source>
</evidence>
<dbReference type="Gene3D" id="3.40.50.150">
    <property type="entry name" value="Vaccinia Virus protein VP39"/>
    <property type="match status" value="1"/>
</dbReference>
<dbReference type="CDD" id="cd02440">
    <property type="entry name" value="AdoMet_MTases"/>
    <property type="match status" value="1"/>
</dbReference>
<dbReference type="GO" id="GO:0008168">
    <property type="term" value="F:methyltransferase activity"/>
    <property type="evidence" value="ECO:0007669"/>
    <property type="project" value="UniProtKB-KW"/>
</dbReference>
<dbReference type="PANTHER" id="PTHR43042">
    <property type="entry name" value="SAM-DEPENDENT METHYLTRANSFERASE"/>
    <property type="match status" value="1"/>
</dbReference>
<dbReference type="InterPro" id="IPR019614">
    <property type="entry name" value="SAM-dep_methyl-trfase"/>
</dbReference>
<gene>
    <name evidence="5" type="ORF">IAA96_04690</name>
</gene>
<dbReference type="Gene3D" id="3.30.750.80">
    <property type="entry name" value="RNA methyltransferase domain (HRMD) like"/>
    <property type="match status" value="1"/>
</dbReference>